<organism evidence="5 6">
    <name type="scientific">Clostridioides difficile</name>
    <name type="common">Peptoclostridium difficile</name>
    <dbReference type="NCBI Taxonomy" id="1496"/>
    <lineage>
        <taxon>Bacteria</taxon>
        <taxon>Bacillati</taxon>
        <taxon>Bacillota</taxon>
        <taxon>Clostridia</taxon>
        <taxon>Peptostreptococcales</taxon>
        <taxon>Peptostreptococcaceae</taxon>
        <taxon>Clostridioides</taxon>
    </lineage>
</organism>
<dbReference type="Gene3D" id="1.10.10.10">
    <property type="entry name" value="Winged helix-like DNA-binding domain superfamily/Winged helix DNA-binding domain"/>
    <property type="match status" value="1"/>
</dbReference>
<protein>
    <submittedName>
        <fullName evidence="5">BlaI/MecI/CopY family transcriptional regulator</fullName>
    </submittedName>
</protein>
<dbReference type="Proteomes" id="UP000878956">
    <property type="component" value="Unassembled WGS sequence"/>
</dbReference>
<dbReference type="EMBL" id="DAEPXK010000096">
    <property type="protein sequence ID" value="HBH1544547.1"/>
    <property type="molecule type" value="Genomic_DNA"/>
</dbReference>
<dbReference type="InterPro" id="IPR036388">
    <property type="entry name" value="WH-like_DNA-bd_sf"/>
</dbReference>
<sequence>MIEKIPRAELKVMMLFWDTDKVLTSRDIVNIMSEEWKQTTTLTLLSRLSKRGFLEPTKKPTHTTYKILIDKKSYLEFATSDFVKNVHNDSIVSLVDSVNKEKIGKDELASLRAFIKKLKK</sequence>
<keyword evidence="4" id="KW-0804">Transcription</keyword>
<keyword evidence="2" id="KW-0805">Transcription regulation</keyword>
<gene>
    <name evidence="5" type="ORF">KRM00_004101</name>
</gene>
<dbReference type="InterPro" id="IPR005650">
    <property type="entry name" value="BlaI_family"/>
</dbReference>
<comment type="caution">
    <text evidence="5">The sequence shown here is derived from an EMBL/GenBank/DDBJ whole genome shotgun (WGS) entry which is preliminary data.</text>
</comment>
<reference evidence="5" key="2">
    <citation type="submission" date="2021-06" db="EMBL/GenBank/DDBJ databases">
        <authorList>
            <consortium name="NCBI Pathogen Detection Project"/>
        </authorList>
    </citation>
    <scope>NUCLEOTIDE SEQUENCE</scope>
    <source>
        <strain evidence="5">HN1000</strain>
    </source>
</reference>
<evidence type="ECO:0000256" key="1">
    <source>
        <dbReference type="ARBA" id="ARBA00011046"/>
    </source>
</evidence>
<proteinExistence type="inferred from homology"/>
<dbReference type="AlphaFoldDB" id="A0AAN6A822"/>
<dbReference type="RefSeq" id="WP_021363140.1">
    <property type="nucleotide sequence ID" value="NZ_BINH01000184.1"/>
</dbReference>
<dbReference type="InterPro" id="IPR036390">
    <property type="entry name" value="WH_DNA-bd_sf"/>
</dbReference>
<dbReference type="GeneID" id="66356157"/>
<dbReference type="Pfam" id="PF03965">
    <property type="entry name" value="Penicillinase_R"/>
    <property type="match status" value="1"/>
</dbReference>
<dbReference type="Gene3D" id="1.10.4040.10">
    <property type="entry name" value="Penicillinase repressor domain"/>
    <property type="match status" value="1"/>
</dbReference>
<dbReference type="PIRSF" id="PIRSF019455">
    <property type="entry name" value="CopR_AtkY"/>
    <property type="match status" value="1"/>
</dbReference>
<keyword evidence="3" id="KW-0238">DNA-binding</keyword>
<evidence type="ECO:0000256" key="2">
    <source>
        <dbReference type="ARBA" id="ARBA00023015"/>
    </source>
</evidence>
<reference evidence="5" key="1">
    <citation type="journal article" date="2018" name="Genome Biol.">
        <title>SKESA: strategic k-mer extension for scrupulous assemblies.</title>
        <authorList>
            <person name="Souvorov A."/>
            <person name="Agarwala R."/>
            <person name="Lipman D.J."/>
        </authorList>
    </citation>
    <scope>NUCLEOTIDE SEQUENCE</scope>
    <source>
        <strain evidence="5">HN1000</strain>
    </source>
</reference>
<dbReference type="SUPFAM" id="SSF46785">
    <property type="entry name" value="Winged helix' DNA-binding domain"/>
    <property type="match status" value="1"/>
</dbReference>
<accession>A0AAN6A822</accession>
<dbReference type="GO" id="GO:0045892">
    <property type="term" value="P:negative regulation of DNA-templated transcription"/>
    <property type="evidence" value="ECO:0007669"/>
    <property type="project" value="InterPro"/>
</dbReference>
<evidence type="ECO:0000313" key="6">
    <source>
        <dbReference type="Proteomes" id="UP000878956"/>
    </source>
</evidence>
<evidence type="ECO:0000256" key="4">
    <source>
        <dbReference type="ARBA" id="ARBA00023163"/>
    </source>
</evidence>
<name>A0AAN6A822_CLODI</name>
<comment type="similarity">
    <text evidence="1">Belongs to the BlaI transcriptional regulatory family.</text>
</comment>
<evidence type="ECO:0000313" key="5">
    <source>
        <dbReference type="EMBL" id="HBH1544547.1"/>
    </source>
</evidence>
<dbReference type="GO" id="GO:0003677">
    <property type="term" value="F:DNA binding"/>
    <property type="evidence" value="ECO:0007669"/>
    <property type="project" value="UniProtKB-KW"/>
</dbReference>
<evidence type="ECO:0000256" key="3">
    <source>
        <dbReference type="ARBA" id="ARBA00023125"/>
    </source>
</evidence>